<reference evidence="2 3" key="1">
    <citation type="submission" date="2017-08" db="EMBL/GenBank/DDBJ databases">
        <title>Genomes of Fischerella (Mastigocladus) sp. strains.</title>
        <authorList>
            <person name="Miller S.R."/>
        </authorList>
    </citation>
    <scope>NUCLEOTIDE SEQUENCE [LARGE SCALE GENOMIC DNA]</scope>
    <source>
        <strain evidence="2 3">CCMEE 5323</strain>
    </source>
</reference>
<evidence type="ECO:0000313" key="2">
    <source>
        <dbReference type="EMBL" id="PLZ89210.1"/>
    </source>
</evidence>
<name>A0A2N6K2H7_FISMU</name>
<keyword evidence="1" id="KW-1133">Transmembrane helix</keyword>
<comment type="caution">
    <text evidence="2">The sequence shown here is derived from an EMBL/GenBank/DDBJ whole genome shotgun (WGS) entry which is preliminary data.</text>
</comment>
<dbReference type="EMBL" id="NRQW01000296">
    <property type="protein sequence ID" value="PLZ89210.1"/>
    <property type="molecule type" value="Genomic_DNA"/>
</dbReference>
<dbReference type="InterPro" id="IPR021499">
    <property type="entry name" value="DUF3153"/>
</dbReference>
<feature type="transmembrane region" description="Helical" evidence="1">
    <location>
        <begin position="204"/>
        <end position="227"/>
    </location>
</feature>
<keyword evidence="1" id="KW-0472">Membrane</keyword>
<dbReference type="AlphaFoldDB" id="A0A2N6K2H7"/>
<organism evidence="2 3">
    <name type="scientific">Fischerella muscicola CCMEE 5323</name>
    <dbReference type="NCBI Taxonomy" id="2019572"/>
    <lineage>
        <taxon>Bacteria</taxon>
        <taxon>Bacillati</taxon>
        <taxon>Cyanobacteriota</taxon>
        <taxon>Cyanophyceae</taxon>
        <taxon>Nostocales</taxon>
        <taxon>Hapalosiphonaceae</taxon>
        <taxon>Fischerella</taxon>
    </lineage>
</organism>
<dbReference type="RefSeq" id="WP_081589187.1">
    <property type="nucleotide sequence ID" value="NZ_CAWNVR010000395.1"/>
</dbReference>
<accession>A0A2N6K2H7</accession>
<evidence type="ECO:0000256" key="1">
    <source>
        <dbReference type="SAM" id="Phobius"/>
    </source>
</evidence>
<gene>
    <name evidence="2" type="ORF">CEN44_13560</name>
</gene>
<evidence type="ECO:0000313" key="3">
    <source>
        <dbReference type="Proteomes" id="UP000235036"/>
    </source>
</evidence>
<protein>
    <submittedName>
        <fullName evidence="2">DUF3153 domain-containing protein</fullName>
    </submittedName>
</protein>
<keyword evidence="1" id="KW-0812">Transmembrane</keyword>
<dbReference type="Pfam" id="PF11353">
    <property type="entry name" value="DUF3153"/>
    <property type="match status" value="1"/>
</dbReference>
<proteinExistence type="predicted"/>
<keyword evidence="3" id="KW-1185">Reference proteome</keyword>
<dbReference type="Proteomes" id="UP000235036">
    <property type="component" value="Unassembled WGS sequence"/>
</dbReference>
<sequence>MLIATLLLSGCVDYDVGVSFDNSNSGELVQHIKLGERLTSFSGEPVYEWLNSIERRARQEEGKVRRPSKEEVIVTIPFTNGEELQTKFNQFFHPTVNQKVVTSESESQLPKVESNLLLSQNNFLLLVRNHLIYDLDLRSLALISSDGNVLANAGSILDLEFSLKTPWGARTIQRTENAPLPQKNNNQLVWHLNPGELNHIEAVFWLPSPLGIGTLLIVLFVGVGYYLRYKFMPDPKIQFAAKTAVSEG</sequence>